<dbReference type="EMBL" id="BMAR01000062">
    <property type="protein sequence ID" value="GFR52388.1"/>
    <property type="molecule type" value="Genomic_DNA"/>
</dbReference>
<protein>
    <recommendedName>
        <fullName evidence="4">Nucleotide-diphospho-sugar transferase domain-containing protein</fullName>
    </recommendedName>
</protein>
<feature type="signal peptide" evidence="1">
    <location>
        <begin position="1"/>
        <end position="27"/>
    </location>
</feature>
<feature type="chain" id="PRO_5042242326" description="Nucleotide-diphospho-sugar transferase domain-containing protein" evidence="1">
    <location>
        <begin position="28"/>
        <end position="577"/>
    </location>
</feature>
<reference evidence="2 3" key="1">
    <citation type="journal article" date="2021" name="Sci. Rep.">
        <title>Genome sequencing of the multicellular alga Astrephomene provides insights into convergent evolution of germ-soma differentiation.</title>
        <authorList>
            <person name="Yamashita S."/>
            <person name="Yamamoto K."/>
            <person name="Matsuzaki R."/>
            <person name="Suzuki S."/>
            <person name="Yamaguchi H."/>
            <person name="Hirooka S."/>
            <person name="Minakuchi Y."/>
            <person name="Miyagishima S."/>
            <person name="Kawachi M."/>
            <person name="Toyoda A."/>
            <person name="Nozaki H."/>
        </authorList>
    </citation>
    <scope>NUCLEOTIDE SEQUENCE [LARGE SCALE GENOMIC DNA]</scope>
    <source>
        <strain evidence="2 3">NIES-4017</strain>
    </source>
</reference>
<evidence type="ECO:0000256" key="1">
    <source>
        <dbReference type="SAM" id="SignalP"/>
    </source>
</evidence>
<evidence type="ECO:0008006" key="4">
    <source>
        <dbReference type="Google" id="ProtNLM"/>
    </source>
</evidence>
<keyword evidence="1" id="KW-0732">Signal</keyword>
<evidence type="ECO:0000313" key="3">
    <source>
        <dbReference type="Proteomes" id="UP001054857"/>
    </source>
</evidence>
<proteinExistence type="predicted"/>
<accession>A0AAD3E4N3</accession>
<organism evidence="2 3">
    <name type="scientific">Astrephomene gubernaculifera</name>
    <dbReference type="NCBI Taxonomy" id="47775"/>
    <lineage>
        <taxon>Eukaryota</taxon>
        <taxon>Viridiplantae</taxon>
        <taxon>Chlorophyta</taxon>
        <taxon>core chlorophytes</taxon>
        <taxon>Chlorophyceae</taxon>
        <taxon>CS clade</taxon>
        <taxon>Chlamydomonadales</taxon>
        <taxon>Astrephomenaceae</taxon>
        <taxon>Astrephomene</taxon>
    </lineage>
</organism>
<dbReference type="AlphaFoldDB" id="A0AAD3E4N3"/>
<keyword evidence="3" id="KW-1185">Reference proteome</keyword>
<feature type="non-terminal residue" evidence="2">
    <location>
        <position position="577"/>
    </location>
</feature>
<comment type="caution">
    <text evidence="2">The sequence shown here is derived from an EMBL/GenBank/DDBJ whole genome shotgun (WGS) entry which is preliminary data.</text>
</comment>
<name>A0AAD3E4N3_9CHLO</name>
<gene>
    <name evidence="2" type="ORF">Agub_g14951</name>
</gene>
<dbReference type="Proteomes" id="UP001054857">
    <property type="component" value="Unassembled WGS sequence"/>
</dbReference>
<evidence type="ECO:0000313" key="2">
    <source>
        <dbReference type="EMBL" id="GFR52388.1"/>
    </source>
</evidence>
<sequence>VFFEMHALLDMLLAVLLLSFCLSLACASDVSCRNSAYCSTGKLVGYVGPLDTVEQSKAAFTNTHYKRELIIFGETRVEFAAHTADRCRRAGYDHVLPVLVLPDDCQRYTRLFTTYDGRYRNSSQEANMSCGWYRTKDDNDVPYASGFEYLRHEVGVTAWWRKWFTAARAVMLGYNVMAIDEDVVVLGDWYGLVKSPPLSQYTMFSQAECPNCINGGFSYIQNAAPNGPAAYMFYEPMHRVVRWAENATRLANISSKFFDDLGRFYAEDQTMMTDVLLSCAAGRPLYFMLLLSMRNDEAGWAKLGGRENVSYPAYTMAIHKMGDKELLLEGPIADKVWGDLWPAISDPPREADGRLKVSLRTAELHMPHSGGEWPMHMGGYLYGTPGPYTLSYRKAFQDLGVPLPPDPEDPATAAQAQATKPELFALIGVDDLLPRTDDRKRILGTWLEHNWFAHGRLGHWHLHLQPKYTNAMGHIHGGLPLFADDDKFAAKRVGLQHMGHYNWHLAAWMHGGPARVYFATEHDADAKLTLQRVVAYAPGVLHYGLSKETFIAAVSQLARVAVALRAVAAWPAVDCSS</sequence>
<feature type="non-terminal residue" evidence="2">
    <location>
        <position position="1"/>
    </location>
</feature>